<proteinExistence type="predicted"/>
<feature type="transmembrane region" description="Helical" evidence="1">
    <location>
        <begin position="440"/>
        <end position="463"/>
    </location>
</feature>
<dbReference type="EMBL" id="SNZR01000011">
    <property type="protein sequence ID" value="TDR93736.1"/>
    <property type="molecule type" value="Genomic_DNA"/>
</dbReference>
<feature type="transmembrane region" description="Helical" evidence="1">
    <location>
        <begin position="335"/>
        <end position="353"/>
    </location>
</feature>
<feature type="transmembrane region" description="Helical" evidence="1">
    <location>
        <begin position="501"/>
        <end position="519"/>
    </location>
</feature>
<evidence type="ECO:0000256" key="2">
    <source>
        <dbReference type="SAM" id="SignalP"/>
    </source>
</evidence>
<sequence>MRPAFAGTASGLLLPPLRASASAPIAAVTYRWASRDLALAIGAVLVFWLAAALVWPLTGMVVPWDSKNHFYPMLRYLGDSLAHGELPLWNPYHFSGHPAAADPQSLLFTPSMLLFGWLVPKPSMMVFDLVVFAHFLPGALAMPFIFRRRGWHPAGAVVAAMIFVLGGSAAGRLQHTGIIFGYGLYPLAFLLLEEALDRVSYRFAAAFAVVASLMVVGRDQVAFLCALSLLALAAVMIAQSDRPLAYLRRRIGVFALMGGLGAALLAVPVILTLQFLGTSTRPSFGFGVAAMGSLPPESLATILVGNIFGSLRWTYDYWGPDWHSLREGTWTDRSINYLFVGTVPAVLVLWHGIAGRRLLAREFRFFLVFGLVSLVYALGRYTPIFSVVFDSLPGVALYRRPADATFLLNIALAFAGGYLVHRFVQEGAPRLTALREQPAAALPVAVAVGLVASALGTGLVFAIRAGMLAPALAQIAIAIAIAAAAVILIRRWNGDIGGRRVAAAILVAATGGELIWRNAACSLNAEPANRYGVFETLAPDQAQGLRLLKAELDARHAKGERPRVEILGLTGGWQNASMMLGLEDTIGYNPLRLSEYERAVGPGENAVDPSLRRFPGTFRGYKCRLAGLLGLEYLVLDRPLERLPKHFPRISGAALLYGAGSMWIYRLAPSAPRAYLATRLLKVDSEQVLHEAELPEFDRRTTALIEDEQAELLEADFGTGDDSPDPAPAAGSVSITEYRRNAVSLDVDTDRDAVVVLHDIYYPGWEATVDGKPARILRTNILFRGVEVGPGKHRVEFVFRPFSAGNLVAATRGLAHRTSSAAGLGEAERTTP</sequence>
<dbReference type="PANTHER" id="PTHR38454:SF1">
    <property type="entry name" value="INTEGRAL MEMBRANE PROTEIN"/>
    <property type="match status" value="1"/>
</dbReference>
<dbReference type="RefSeq" id="WP_133768710.1">
    <property type="nucleotide sequence ID" value="NZ_SNZR01000011.1"/>
</dbReference>
<feature type="transmembrane region" description="Helical" evidence="1">
    <location>
        <begin position="199"/>
        <end position="215"/>
    </location>
</feature>
<dbReference type="InterPro" id="IPR018580">
    <property type="entry name" value="Uncharacterised_YfhO"/>
</dbReference>
<feature type="transmembrane region" description="Helical" evidence="1">
    <location>
        <begin position="251"/>
        <end position="276"/>
    </location>
</feature>
<feature type="transmembrane region" description="Helical" evidence="1">
    <location>
        <begin position="221"/>
        <end position="239"/>
    </location>
</feature>
<organism evidence="3 4">
    <name type="scientific">Enterovirga rhinocerotis</name>
    <dbReference type="NCBI Taxonomy" id="1339210"/>
    <lineage>
        <taxon>Bacteria</taxon>
        <taxon>Pseudomonadati</taxon>
        <taxon>Pseudomonadota</taxon>
        <taxon>Alphaproteobacteria</taxon>
        <taxon>Hyphomicrobiales</taxon>
        <taxon>Methylobacteriaceae</taxon>
        <taxon>Enterovirga</taxon>
    </lineage>
</organism>
<dbReference type="Proteomes" id="UP000295122">
    <property type="component" value="Unassembled WGS sequence"/>
</dbReference>
<reference evidence="3 4" key="1">
    <citation type="submission" date="2019-03" db="EMBL/GenBank/DDBJ databases">
        <title>Genomic Encyclopedia of Type Strains, Phase IV (KMG-IV): sequencing the most valuable type-strain genomes for metagenomic binning, comparative biology and taxonomic classification.</title>
        <authorList>
            <person name="Goeker M."/>
        </authorList>
    </citation>
    <scope>NUCLEOTIDE SEQUENCE [LARGE SCALE GENOMIC DNA]</scope>
    <source>
        <strain evidence="3 4">DSM 25903</strain>
    </source>
</reference>
<feature type="transmembrane region" description="Helical" evidence="1">
    <location>
        <begin position="176"/>
        <end position="192"/>
    </location>
</feature>
<evidence type="ECO:0000313" key="4">
    <source>
        <dbReference type="Proteomes" id="UP000295122"/>
    </source>
</evidence>
<keyword evidence="1" id="KW-0472">Membrane</keyword>
<feature type="chain" id="PRO_5020978971" evidence="2">
    <location>
        <begin position="22"/>
        <end position="832"/>
    </location>
</feature>
<dbReference type="Pfam" id="PF09586">
    <property type="entry name" value="YfhO"/>
    <property type="match status" value="1"/>
</dbReference>
<feature type="transmembrane region" description="Helical" evidence="1">
    <location>
        <begin position="37"/>
        <end position="57"/>
    </location>
</feature>
<feature type="signal peptide" evidence="2">
    <location>
        <begin position="1"/>
        <end position="21"/>
    </location>
</feature>
<protein>
    <submittedName>
        <fullName evidence="3">Membrane protein YfhO</fullName>
    </submittedName>
</protein>
<feature type="transmembrane region" description="Helical" evidence="1">
    <location>
        <begin position="365"/>
        <end position="384"/>
    </location>
</feature>
<evidence type="ECO:0000313" key="3">
    <source>
        <dbReference type="EMBL" id="TDR93736.1"/>
    </source>
</evidence>
<evidence type="ECO:0000256" key="1">
    <source>
        <dbReference type="SAM" id="Phobius"/>
    </source>
</evidence>
<keyword evidence="1" id="KW-0812">Transmembrane</keyword>
<feature type="transmembrane region" description="Helical" evidence="1">
    <location>
        <begin position="153"/>
        <end position="170"/>
    </location>
</feature>
<feature type="transmembrane region" description="Helical" evidence="1">
    <location>
        <begin position="404"/>
        <end position="420"/>
    </location>
</feature>
<name>A0A4R7C9V8_9HYPH</name>
<keyword evidence="2" id="KW-0732">Signal</keyword>
<dbReference type="PANTHER" id="PTHR38454">
    <property type="entry name" value="INTEGRAL MEMBRANE PROTEIN-RELATED"/>
    <property type="match status" value="1"/>
</dbReference>
<feature type="transmembrane region" description="Helical" evidence="1">
    <location>
        <begin position="125"/>
        <end position="146"/>
    </location>
</feature>
<keyword evidence="1" id="KW-1133">Transmembrane helix</keyword>
<feature type="transmembrane region" description="Helical" evidence="1">
    <location>
        <begin position="469"/>
        <end position="489"/>
    </location>
</feature>
<accession>A0A4R7C9V8</accession>
<comment type="caution">
    <text evidence="3">The sequence shown here is derived from an EMBL/GenBank/DDBJ whole genome shotgun (WGS) entry which is preliminary data.</text>
</comment>
<keyword evidence="4" id="KW-1185">Reference proteome</keyword>
<dbReference type="AlphaFoldDB" id="A0A4R7C9V8"/>
<gene>
    <name evidence="3" type="ORF">EV668_1001</name>
</gene>
<dbReference type="OrthoDB" id="9772884at2"/>